<sequence length="262" mass="28528">MSLPYYQVDAFTDRLFAGNPAGVCPLAGWLPDELLQSIAAENNLAETAFILPYSDGGFDLRWFTPTIEMDLCGHATLAAAHVLFRHLGHAGEDVRFQTRSGMLTVSRDKGDLLTLDFPARPATACETPPELIAGLGAQPVTTARARDYLAVFETEEEVRNLQPDMAMLSLLDCLGIIATAPGKDCDFVSRFFAPGAGVPEDPVTGSAHCTLIPYWAERLERTRLQARQLSQRGGELWCEHRGDRVGIGGRAVTYATGFLQVS</sequence>
<evidence type="ECO:0000313" key="3">
    <source>
        <dbReference type="EMBL" id="MCW1921435.1"/>
    </source>
</evidence>
<dbReference type="SUPFAM" id="SSF54506">
    <property type="entry name" value="Diaminopimelate epimerase-like"/>
    <property type="match status" value="1"/>
</dbReference>
<accession>A0ABT3GCS5</accession>
<name>A0ABT3GCS5_9BACT</name>
<dbReference type="PIRSF" id="PIRSF016184">
    <property type="entry name" value="PhzC_PhzF"/>
    <property type="match status" value="1"/>
</dbReference>
<dbReference type="EMBL" id="JAPDDT010000001">
    <property type="protein sequence ID" value="MCW1921435.1"/>
    <property type="molecule type" value="Genomic_DNA"/>
</dbReference>
<proteinExistence type="inferred from homology"/>
<dbReference type="Proteomes" id="UP001320876">
    <property type="component" value="Unassembled WGS sequence"/>
</dbReference>
<dbReference type="RefSeq" id="WP_264485544.1">
    <property type="nucleotide sequence ID" value="NZ_JAPDDT010000001.1"/>
</dbReference>
<protein>
    <submittedName>
        <fullName evidence="3">PhzF family phenazine biosynthesis protein</fullName>
    </submittedName>
</protein>
<dbReference type="NCBIfam" id="TIGR00654">
    <property type="entry name" value="PhzF_family"/>
    <property type="match status" value="1"/>
</dbReference>
<comment type="similarity">
    <text evidence="1">Belongs to the PhzF family.</text>
</comment>
<dbReference type="PANTHER" id="PTHR13774">
    <property type="entry name" value="PHENAZINE BIOSYNTHESIS PROTEIN"/>
    <property type="match status" value="1"/>
</dbReference>
<dbReference type="Pfam" id="PF02567">
    <property type="entry name" value="PhzC-PhzF"/>
    <property type="match status" value="1"/>
</dbReference>
<reference evidence="3 4" key="1">
    <citation type="submission" date="2022-10" db="EMBL/GenBank/DDBJ databases">
        <title>Luteolibacter arcticus strain CCTCC AB 2014275, whole genome shotgun sequencing project.</title>
        <authorList>
            <person name="Zhao G."/>
            <person name="Shen L."/>
        </authorList>
    </citation>
    <scope>NUCLEOTIDE SEQUENCE [LARGE SCALE GENOMIC DNA]</scope>
    <source>
        <strain evidence="3 4">CCTCC AB 2014275</strain>
    </source>
</reference>
<dbReference type="Gene3D" id="3.10.310.10">
    <property type="entry name" value="Diaminopimelate Epimerase, Chain A, domain 1"/>
    <property type="match status" value="2"/>
</dbReference>
<evidence type="ECO:0000256" key="2">
    <source>
        <dbReference type="ARBA" id="ARBA00023235"/>
    </source>
</evidence>
<dbReference type="InterPro" id="IPR003719">
    <property type="entry name" value="Phenazine_PhzF-like"/>
</dbReference>
<organism evidence="3 4">
    <name type="scientific">Luteolibacter arcticus</name>
    <dbReference type="NCBI Taxonomy" id="1581411"/>
    <lineage>
        <taxon>Bacteria</taxon>
        <taxon>Pseudomonadati</taxon>
        <taxon>Verrucomicrobiota</taxon>
        <taxon>Verrucomicrobiia</taxon>
        <taxon>Verrucomicrobiales</taxon>
        <taxon>Verrucomicrobiaceae</taxon>
        <taxon>Luteolibacter</taxon>
    </lineage>
</organism>
<evidence type="ECO:0000256" key="1">
    <source>
        <dbReference type="ARBA" id="ARBA00008270"/>
    </source>
</evidence>
<dbReference type="PANTHER" id="PTHR13774:SF17">
    <property type="entry name" value="PHENAZINE BIOSYNTHESIS-LIKE DOMAIN-CONTAINING PROTEIN"/>
    <property type="match status" value="1"/>
</dbReference>
<comment type="caution">
    <text evidence="3">The sequence shown here is derived from an EMBL/GenBank/DDBJ whole genome shotgun (WGS) entry which is preliminary data.</text>
</comment>
<gene>
    <name evidence="3" type="ORF">OKA05_02655</name>
</gene>
<keyword evidence="2" id="KW-0413">Isomerase</keyword>
<keyword evidence="4" id="KW-1185">Reference proteome</keyword>
<evidence type="ECO:0000313" key="4">
    <source>
        <dbReference type="Proteomes" id="UP001320876"/>
    </source>
</evidence>